<evidence type="ECO:0000256" key="2">
    <source>
        <dbReference type="ARBA" id="ARBA00022741"/>
    </source>
</evidence>
<dbReference type="Proteomes" id="UP000000752">
    <property type="component" value="Chromosome"/>
</dbReference>
<dbReference type="HAMAP" id="MF_02131">
    <property type="entry name" value="HMPDK_arch"/>
    <property type="match status" value="1"/>
</dbReference>
<dbReference type="GO" id="GO:0016301">
    <property type="term" value="F:kinase activity"/>
    <property type="evidence" value="ECO:0007669"/>
    <property type="project" value="UniProtKB-KW"/>
</dbReference>
<proteinExistence type="inferred from homology"/>
<keyword evidence="4 5" id="KW-0067">ATP-binding</keyword>
<dbReference type="InterPro" id="IPR036759">
    <property type="entry name" value="TPK_catalytic_sf"/>
</dbReference>
<evidence type="ECO:0000313" key="7">
    <source>
        <dbReference type="EMBL" id="BAA30344.1"/>
    </source>
</evidence>
<accession>O58939</accession>
<dbReference type="PANTHER" id="PTHR39648:SF1">
    <property type="entry name" value="6-HYDROXYMETHYL-7,8-DIHYDROPTERIN PYROPHOSPHOKINASE"/>
    <property type="match status" value="1"/>
</dbReference>
<dbReference type="GO" id="GO:0003848">
    <property type="term" value="F:2-amino-4-hydroxy-6-hydroxymethyldihydropteridine diphosphokinase activity"/>
    <property type="evidence" value="ECO:0007669"/>
    <property type="project" value="UniProtKB-UniRule"/>
</dbReference>
<sequence>MTSVVVAFIILQGRARSSSAQTFFFVSCFNSYCMKWEEWKPFYERIVRVMGYSMEDDEKAAEVLRSILIENDNYIIKEEINSIIMERVYIFGAGPNLEDEIRGRDFSDGTKIAADGATSALLKNGIIPDIVVTDLDGRIRDLLEASKKAVMVVHAHGDNIDKLPIVTNFPLVLGTCQTKPLDIIYNFGGFTDGDRAAFLAEELGAKEIILLGFDFSGKVGKWSKPWLTKHVEAWEEKRKKLEFARELIKWLAKNGKAKIFLGNKKI</sequence>
<dbReference type="SUPFAM" id="SSF63999">
    <property type="entry name" value="Thiamin pyrophosphokinase, catalytic domain"/>
    <property type="match status" value="1"/>
</dbReference>
<evidence type="ECO:0000259" key="6">
    <source>
        <dbReference type="Pfam" id="PF01973"/>
    </source>
</evidence>
<protein>
    <recommendedName>
        <fullName evidence="5">6-hydroxymethyl-7,8-dihydropterin pyrophosphokinase</fullName>
        <shortName evidence="5">HPPK</shortName>
        <ecNumber evidence="5">2.7.6.3</ecNumber>
    </recommendedName>
    <alternativeName>
        <fullName evidence="5">2-amino-4-hydroxy-6-hydroxymethyldihydropteridine pyrophosphokinase</fullName>
    </alternativeName>
    <alternativeName>
        <fullName evidence="5">6-hydroxymethyl-7,8-dihydropterin diphosphokinase</fullName>
        <shortName evidence="5">6-HMPDK</shortName>
    </alternativeName>
    <alternativeName>
        <fullName evidence="5">7,8-dihydro-6-hydroxymethylpterin diphosphokinase</fullName>
    </alternativeName>
    <alternativeName>
        <fullName evidence="5">7,8-dihydro-6-hydroxymethylpterin pyrophosphokinase</fullName>
        <shortName evidence="5">PPPK</shortName>
    </alternativeName>
</protein>
<organism evidence="7 8">
    <name type="scientific">Pyrococcus horikoshii (strain ATCC 700860 / DSM 12428 / JCM 9974 / NBRC 100139 / OT-3)</name>
    <dbReference type="NCBI Taxonomy" id="70601"/>
    <lineage>
        <taxon>Archaea</taxon>
        <taxon>Methanobacteriati</taxon>
        <taxon>Methanobacteriota</taxon>
        <taxon>Thermococci</taxon>
        <taxon>Thermococcales</taxon>
        <taxon>Thermococcaceae</taxon>
        <taxon>Pyrococcus</taxon>
    </lineage>
</organism>
<dbReference type="PANTHER" id="PTHR39648">
    <property type="entry name" value="6-HYDROXYMETHYL-7,8-DIHYDROPTERIN PYROPHOSPHOKINASE"/>
    <property type="match status" value="1"/>
</dbReference>
<dbReference type="PIR" id="F71068">
    <property type="entry name" value="F71068"/>
</dbReference>
<reference evidence="7 8" key="1">
    <citation type="journal article" date="1998" name="DNA Res.">
        <title>Complete sequence and gene organization of the genome of a hyper-thermophilic archaebacterium, Pyrococcus horikoshii OT3.</title>
        <authorList>
            <person name="Kawarabayasi Y."/>
            <person name="Sawada M."/>
            <person name="Horikawa H."/>
            <person name="Haikawa Y."/>
            <person name="Hino Y."/>
            <person name="Yamamoto S."/>
            <person name="Sekine M."/>
            <person name="Baba S."/>
            <person name="Kosugi H."/>
            <person name="Hosoyama A."/>
            <person name="Nagai Y."/>
            <person name="Sakai M."/>
            <person name="Ogura K."/>
            <person name="Otuka R."/>
            <person name="Nakazawa H."/>
            <person name="Takamiya M."/>
            <person name="Ohfuku Y."/>
            <person name="Funahashi T."/>
            <person name="Tanaka T."/>
            <person name="Kudoh Y."/>
            <person name="Yamazaki J."/>
            <person name="Kushida N."/>
            <person name="Oguchi A."/>
            <person name="Aoki K."/>
            <person name="Nakamura Y."/>
            <person name="Robb T.F."/>
            <person name="Horikoshi K."/>
            <person name="Masuchi Y."/>
            <person name="Shizuya H."/>
            <person name="Kikuchi H."/>
        </authorList>
    </citation>
    <scope>NUCLEOTIDE SEQUENCE [LARGE SCALE GENOMIC DNA]</scope>
    <source>
        <strain evidence="8">ATCC 700860 / DSM 12428 / JCM 9974 / NBRC 100139 / OT-3</strain>
    </source>
</reference>
<dbReference type="STRING" id="70601.gene:9378206"/>
<dbReference type="GO" id="GO:0004788">
    <property type="term" value="F:thiamine diphosphokinase activity"/>
    <property type="evidence" value="ECO:0007669"/>
    <property type="project" value="InterPro"/>
</dbReference>
<evidence type="ECO:0000256" key="4">
    <source>
        <dbReference type="ARBA" id="ARBA00022840"/>
    </source>
</evidence>
<keyword evidence="3 5" id="KW-0418">Kinase</keyword>
<dbReference type="InterPro" id="IPR002826">
    <property type="entry name" value="MptE-like"/>
</dbReference>
<comment type="function">
    <text evidence="5">Catalyzes the transfer of diphosphate from ATP to 6-hydroxymethyl-7,8-dihydropterin (6-HMD), leading to 6-hydroxymethyl-7,8-dihydropterin diphosphate (6-HMDP).</text>
</comment>
<dbReference type="GO" id="GO:0009229">
    <property type="term" value="P:thiamine diphosphate biosynthetic process"/>
    <property type="evidence" value="ECO:0007669"/>
    <property type="project" value="InterPro"/>
</dbReference>
<dbReference type="KEGG" id="pho:PH1244"/>
<dbReference type="EMBL" id="BA000001">
    <property type="protein sequence ID" value="BAA30344.1"/>
    <property type="molecule type" value="Genomic_DNA"/>
</dbReference>
<evidence type="ECO:0000256" key="3">
    <source>
        <dbReference type="ARBA" id="ARBA00022777"/>
    </source>
</evidence>
<dbReference type="AlphaFoldDB" id="O58939"/>
<dbReference type="Pfam" id="PF01973">
    <property type="entry name" value="MptE-like"/>
    <property type="match status" value="1"/>
</dbReference>
<keyword evidence="1 5" id="KW-0808">Transferase</keyword>
<evidence type="ECO:0000313" key="8">
    <source>
        <dbReference type="Proteomes" id="UP000000752"/>
    </source>
</evidence>
<dbReference type="eggNOG" id="arCOG04303">
    <property type="taxonomic scope" value="Archaea"/>
</dbReference>
<name>O58939_PYRHO</name>
<dbReference type="InterPro" id="IPR027510">
    <property type="entry name" value="HMPDK_MptE"/>
</dbReference>
<evidence type="ECO:0000256" key="5">
    <source>
        <dbReference type="HAMAP-Rule" id="MF_02131"/>
    </source>
</evidence>
<keyword evidence="2 5" id="KW-0547">Nucleotide-binding</keyword>
<comment type="similarity">
    <text evidence="5">Belongs to the archaeal 6-HMPDK family.</text>
</comment>
<gene>
    <name evidence="5" type="primary">mptE</name>
    <name evidence="7" type="ordered locus">PH1244</name>
</gene>
<evidence type="ECO:0000256" key="1">
    <source>
        <dbReference type="ARBA" id="ARBA00022679"/>
    </source>
</evidence>
<comment type="catalytic activity">
    <reaction evidence="5">
        <text>6-hydroxymethyl-7,8-dihydropterin + ATP = (7,8-dihydropterin-6-yl)methyl diphosphate + AMP + H(+)</text>
        <dbReference type="Rhea" id="RHEA:11412"/>
        <dbReference type="ChEBI" id="CHEBI:15378"/>
        <dbReference type="ChEBI" id="CHEBI:30616"/>
        <dbReference type="ChEBI" id="CHEBI:44841"/>
        <dbReference type="ChEBI" id="CHEBI:72950"/>
        <dbReference type="ChEBI" id="CHEBI:456215"/>
        <dbReference type="EC" id="2.7.6.3"/>
    </reaction>
</comment>
<dbReference type="EC" id="2.7.6.3" evidence="5"/>
<dbReference type="GO" id="GO:0005524">
    <property type="term" value="F:ATP binding"/>
    <property type="evidence" value="ECO:0007669"/>
    <property type="project" value="UniProtKB-UniRule"/>
</dbReference>
<keyword evidence="8" id="KW-1185">Reference proteome</keyword>
<keyword evidence="5" id="KW-0460">Magnesium</keyword>
<dbReference type="GO" id="GO:0000287">
    <property type="term" value="F:magnesium ion binding"/>
    <property type="evidence" value="ECO:0007669"/>
    <property type="project" value="UniProtKB-UniRule"/>
</dbReference>
<comment type="cofactor">
    <cofactor evidence="5">
        <name>Mg(2+)</name>
        <dbReference type="ChEBI" id="CHEBI:18420"/>
    </cofactor>
</comment>
<feature type="domain" description="6-hydroxymethylpterin diphosphokinase MptE-like" evidence="6">
    <location>
        <begin position="70"/>
        <end position="216"/>
    </location>
</feature>
<dbReference type="EnsemblBacteria" id="BAA30344">
    <property type="protein sequence ID" value="BAA30344"/>
    <property type="gene ID" value="BAA30344"/>
</dbReference>